<dbReference type="Pfam" id="PF05036">
    <property type="entry name" value="SPOR"/>
    <property type="match status" value="1"/>
</dbReference>
<dbReference type="GO" id="GO:0042834">
    <property type="term" value="F:peptidoglycan binding"/>
    <property type="evidence" value="ECO:0007669"/>
    <property type="project" value="InterPro"/>
</dbReference>
<protein>
    <submittedName>
        <fullName evidence="2">SPOR domain-containing protein</fullName>
    </submittedName>
</protein>
<dbReference type="EMBL" id="CP101717">
    <property type="protein sequence ID" value="WLD57799.1"/>
    <property type="molecule type" value="Genomic_DNA"/>
</dbReference>
<dbReference type="Gene3D" id="3.30.70.1070">
    <property type="entry name" value="Sporulation related repeat"/>
    <property type="match status" value="1"/>
</dbReference>
<dbReference type="SUPFAM" id="SSF110997">
    <property type="entry name" value="Sporulation related repeat"/>
    <property type="match status" value="1"/>
</dbReference>
<feature type="domain" description="SPOR" evidence="1">
    <location>
        <begin position="101"/>
        <end position="180"/>
    </location>
</feature>
<dbReference type="InterPro" id="IPR007730">
    <property type="entry name" value="SPOR-like_dom"/>
</dbReference>
<dbReference type="PROSITE" id="PS51724">
    <property type="entry name" value="SPOR"/>
    <property type="match status" value="1"/>
</dbReference>
<reference evidence="2" key="1">
    <citation type="submission" date="2022-07" db="EMBL/GenBank/DDBJ databases">
        <title>Complete genome sequence of Salinispirillum sp. LH10-3-1 capable of multiple carbohydrate inversion isolated from a soda lake.</title>
        <authorList>
            <person name="Liu J."/>
            <person name="Zhai Y."/>
            <person name="Zhang H."/>
            <person name="Yang H."/>
            <person name="Qu J."/>
            <person name="Li J."/>
        </authorList>
    </citation>
    <scope>NUCLEOTIDE SEQUENCE</scope>
    <source>
        <strain evidence="2">LH 10-3-1</strain>
    </source>
</reference>
<gene>
    <name evidence="2" type="ORF">NFC81_13935</name>
</gene>
<dbReference type="InterPro" id="IPR036680">
    <property type="entry name" value="SPOR-like_sf"/>
</dbReference>
<evidence type="ECO:0000313" key="2">
    <source>
        <dbReference type="EMBL" id="WLD57799.1"/>
    </source>
</evidence>
<accession>A0AB38YEI0</accession>
<sequence length="223" mass="24235">MRWIAITLLGFNLLLAAWYLFVPRDQIGAVVSSSAPALAHNNIKLAESIASTNLAVPRGGASSPEQQCAFIGRFAARQDAVGVRDRLAGLEITTTVVEAAVPDAPLWWVYIPPFSTTAEAERGLRVLAQANVESFLVSEGEFRNAISLGYFRSRDNAQGLRDRLAAEGQNAMLREIQRTTATWWIQAAPEQAGLVSENTVRTVAASLPDIVLRQADCGWLQNS</sequence>
<organism evidence="2">
    <name type="scientific">Salinispirillum sp. LH 10-3-1</name>
    <dbReference type="NCBI Taxonomy" id="2952525"/>
    <lineage>
        <taxon>Bacteria</taxon>
        <taxon>Pseudomonadati</taxon>
        <taxon>Pseudomonadota</taxon>
        <taxon>Gammaproteobacteria</taxon>
        <taxon>Oceanospirillales</taxon>
        <taxon>Saccharospirillaceae</taxon>
        <taxon>Salinispirillum</taxon>
    </lineage>
</organism>
<dbReference type="RefSeq" id="WP_304995083.1">
    <property type="nucleotide sequence ID" value="NZ_CP101717.1"/>
</dbReference>
<dbReference type="AlphaFoldDB" id="A0AB38YEI0"/>
<proteinExistence type="predicted"/>
<evidence type="ECO:0000259" key="1">
    <source>
        <dbReference type="PROSITE" id="PS51724"/>
    </source>
</evidence>
<name>A0AB38YEI0_9GAMM</name>